<comment type="caution">
    <text evidence="1">The sequence shown here is derived from an EMBL/GenBank/DDBJ whole genome shotgun (WGS) entry which is preliminary data.</text>
</comment>
<protein>
    <submittedName>
        <fullName evidence="1">Dihem cytochrome c</fullName>
    </submittedName>
</protein>
<accession>A0A1J5S3J6</accession>
<reference evidence="1" key="1">
    <citation type="submission" date="2016-10" db="EMBL/GenBank/DDBJ databases">
        <title>Sequence of Gallionella enrichment culture.</title>
        <authorList>
            <person name="Poehlein A."/>
            <person name="Muehling M."/>
            <person name="Daniel R."/>
        </authorList>
    </citation>
    <scope>NUCLEOTIDE SEQUENCE</scope>
</reference>
<dbReference type="EMBL" id="MLJW01000151">
    <property type="protein sequence ID" value="OIQ96323.1"/>
    <property type="molecule type" value="Genomic_DNA"/>
</dbReference>
<dbReference type="AlphaFoldDB" id="A0A1J5S3J6"/>
<gene>
    <name evidence="1" type="ORF">GALL_217220</name>
</gene>
<dbReference type="Pfam" id="PF09626">
    <property type="entry name" value="DHC"/>
    <property type="match status" value="1"/>
</dbReference>
<dbReference type="InterPro" id="IPR018588">
    <property type="entry name" value="Dihaem_cytochrome-c"/>
</dbReference>
<organism evidence="1">
    <name type="scientific">mine drainage metagenome</name>
    <dbReference type="NCBI Taxonomy" id="410659"/>
    <lineage>
        <taxon>unclassified sequences</taxon>
        <taxon>metagenomes</taxon>
        <taxon>ecological metagenomes</taxon>
    </lineage>
</organism>
<evidence type="ECO:0000313" key="1">
    <source>
        <dbReference type="EMBL" id="OIQ96323.1"/>
    </source>
</evidence>
<proteinExistence type="predicted"/>
<sequence length="185" mass="20754">MVNRYPQSNTANDVAISLRSGIKILLPIISVAAVLAAMSGAAQADQREVFPADMPASYRAECGDCHIAFAPDLLPVDAWHRIMNGLVEHYGVDATLDAKEREEIENFLARNAGHGLHTKKNGDQLRLTDTLWFHRRHGKVKALFQDSRVVSKANCTACHLHADEGRYDQYTQLPRKFMQVNYPLR</sequence>
<name>A0A1J5S3J6_9ZZZZ</name>